<keyword evidence="2" id="KW-0378">Hydrolase</keyword>
<dbReference type="GO" id="GO:0006508">
    <property type="term" value="P:proteolysis"/>
    <property type="evidence" value="ECO:0007669"/>
    <property type="project" value="UniProtKB-KW"/>
</dbReference>
<organism evidence="2 3">
    <name type="scientific">Spiribacter pallidus</name>
    <dbReference type="NCBI Taxonomy" id="1987936"/>
    <lineage>
        <taxon>Bacteria</taxon>
        <taxon>Pseudomonadati</taxon>
        <taxon>Pseudomonadota</taxon>
        <taxon>Gammaproteobacteria</taxon>
        <taxon>Chromatiales</taxon>
        <taxon>Ectothiorhodospiraceae</taxon>
        <taxon>Spiribacter</taxon>
    </lineage>
</organism>
<dbReference type="InterPro" id="IPR036760">
    <property type="entry name" value="SspB-like_sf"/>
</dbReference>
<dbReference type="GO" id="GO:0008233">
    <property type="term" value="F:peptidase activity"/>
    <property type="evidence" value="ECO:0007669"/>
    <property type="project" value="UniProtKB-KW"/>
</dbReference>
<dbReference type="RefSeq" id="WP_367957954.1">
    <property type="nucleotide sequence ID" value="NZ_JBAKFH010000003.1"/>
</dbReference>
<evidence type="ECO:0000256" key="1">
    <source>
        <dbReference type="SAM" id="MobiDB-lite"/>
    </source>
</evidence>
<dbReference type="SUPFAM" id="SSF101738">
    <property type="entry name" value="SspB-like"/>
    <property type="match status" value="1"/>
</dbReference>
<reference evidence="2 3" key="1">
    <citation type="submission" date="2024-02" db="EMBL/GenBank/DDBJ databases">
        <title>New especies of Spiribacter isolated from saline water.</title>
        <authorList>
            <person name="Leon M.J."/>
            <person name="De La Haba R."/>
            <person name="Sanchez-Porro C."/>
            <person name="Ventosa A."/>
        </authorList>
    </citation>
    <scope>NUCLEOTIDE SEQUENCE [LARGE SCALE GENOMIC DNA]</scope>
    <source>
        <strain evidence="3">ag22IC6-390</strain>
    </source>
</reference>
<keyword evidence="2" id="KW-0645">Protease</keyword>
<dbReference type="EMBL" id="JBAKFM010000001">
    <property type="protein sequence ID" value="MEX0468545.1"/>
    <property type="molecule type" value="Genomic_DNA"/>
</dbReference>
<sequence length="127" mass="13778">MTPSRPYLLRAINEWVVDNGMTPHLLVDAEHPDLDAPIEFAEEGRLVLNISASAVRGLDLGDHGVAFNARFAGQPRTVFVPMAAIMGIYARENGRGMLFTPEDGDGDPPPTGTDDTKPERPGLRVVK</sequence>
<dbReference type="InterPro" id="IPR007481">
    <property type="entry name" value="SspB"/>
</dbReference>
<gene>
    <name evidence="2" type="ORF">V6X73_02180</name>
</gene>
<proteinExistence type="predicted"/>
<feature type="region of interest" description="Disordered" evidence="1">
    <location>
        <begin position="96"/>
        <end position="127"/>
    </location>
</feature>
<feature type="compositionally biased region" description="Basic and acidic residues" evidence="1">
    <location>
        <begin position="114"/>
        <end position="127"/>
    </location>
</feature>
<name>A0ABV3TE01_9GAMM</name>
<evidence type="ECO:0000313" key="3">
    <source>
        <dbReference type="Proteomes" id="UP001556709"/>
    </source>
</evidence>
<dbReference type="NCBIfam" id="NF008769">
    <property type="entry name" value="PRK11798.2-5"/>
    <property type="match status" value="1"/>
</dbReference>
<keyword evidence="3" id="KW-1185">Reference proteome</keyword>
<accession>A0ABV3TE01</accession>
<dbReference type="PIRSF" id="PIRSF005276">
    <property type="entry name" value="SspB"/>
    <property type="match status" value="1"/>
</dbReference>
<dbReference type="PANTHER" id="PTHR37486:SF1">
    <property type="entry name" value="STRINGENT STARVATION PROTEIN B"/>
    <property type="match status" value="1"/>
</dbReference>
<dbReference type="Pfam" id="PF04386">
    <property type="entry name" value="SspB"/>
    <property type="match status" value="1"/>
</dbReference>
<protein>
    <submittedName>
        <fullName evidence="2">ClpXP protease specificity-enhancing factor</fullName>
    </submittedName>
</protein>
<dbReference type="PANTHER" id="PTHR37486">
    <property type="entry name" value="STRINGENT STARVATION PROTEIN B"/>
    <property type="match status" value="1"/>
</dbReference>
<dbReference type="Proteomes" id="UP001556709">
    <property type="component" value="Unassembled WGS sequence"/>
</dbReference>
<dbReference type="Gene3D" id="2.30.30.220">
    <property type="entry name" value="SspB-like"/>
    <property type="match status" value="1"/>
</dbReference>
<comment type="caution">
    <text evidence="2">The sequence shown here is derived from an EMBL/GenBank/DDBJ whole genome shotgun (WGS) entry which is preliminary data.</text>
</comment>
<evidence type="ECO:0000313" key="2">
    <source>
        <dbReference type="EMBL" id="MEX0468545.1"/>
    </source>
</evidence>